<protein>
    <submittedName>
        <fullName evidence="1">Uncharacterized protein</fullName>
    </submittedName>
</protein>
<dbReference type="AlphaFoldDB" id="A8AFE5"/>
<dbReference type="STRING" id="290338.CKO_01065"/>
<gene>
    <name evidence="1" type="ordered locus">CKO_01065</name>
</gene>
<accession>A8AFE5</accession>
<dbReference type="EMBL" id="CP000822">
    <property type="protein sequence ID" value="ABV12208.1"/>
    <property type="molecule type" value="Genomic_DNA"/>
</dbReference>
<reference evidence="1 2" key="1">
    <citation type="submission" date="2007-08" db="EMBL/GenBank/DDBJ databases">
        <authorList>
            <consortium name="The Citrobacter koseri Genome Sequencing Project"/>
            <person name="McClelland M."/>
            <person name="Sanderson E.K."/>
            <person name="Porwollik S."/>
            <person name="Spieth J."/>
            <person name="Clifton W.S."/>
            <person name="Latreille P."/>
            <person name="Courtney L."/>
            <person name="Wang C."/>
            <person name="Pepin K."/>
            <person name="Bhonagiri V."/>
            <person name="Nash W."/>
            <person name="Johnson M."/>
            <person name="Thiruvilangam P."/>
            <person name="Wilson R."/>
        </authorList>
    </citation>
    <scope>NUCLEOTIDE SEQUENCE [LARGE SCALE GENOMIC DNA]</scope>
    <source>
        <strain evidence="2">ATCC BAA-895 / CDC 4225-83 / SGSC4696</strain>
    </source>
</reference>
<dbReference type="HOGENOM" id="CLU_3197801_0_0_6"/>
<dbReference type="KEGG" id="cko:CKO_01065"/>
<organism evidence="1 2">
    <name type="scientific">Citrobacter koseri (strain ATCC BAA-895 / CDC 4225-83 / SGSC4696)</name>
    <dbReference type="NCBI Taxonomy" id="290338"/>
    <lineage>
        <taxon>Bacteria</taxon>
        <taxon>Pseudomonadati</taxon>
        <taxon>Pseudomonadota</taxon>
        <taxon>Gammaproteobacteria</taxon>
        <taxon>Enterobacterales</taxon>
        <taxon>Enterobacteriaceae</taxon>
        <taxon>Citrobacter</taxon>
    </lineage>
</organism>
<dbReference type="Proteomes" id="UP000008148">
    <property type="component" value="Chromosome"/>
</dbReference>
<sequence>MTEKHHYYHYINIHHPPGQFAFCRQKRFLCDSDHISTAVRTQQNE</sequence>
<proteinExistence type="predicted"/>
<keyword evidence="2" id="KW-1185">Reference proteome</keyword>
<evidence type="ECO:0000313" key="2">
    <source>
        <dbReference type="Proteomes" id="UP000008148"/>
    </source>
</evidence>
<evidence type="ECO:0000313" key="1">
    <source>
        <dbReference type="EMBL" id="ABV12208.1"/>
    </source>
</evidence>
<name>A8AFE5_CITK8</name>